<dbReference type="GO" id="GO:0000123">
    <property type="term" value="C:histone acetyltransferase complex"/>
    <property type="evidence" value="ECO:0007669"/>
    <property type="project" value="TreeGrafter"/>
</dbReference>
<dbReference type="PANTHER" id="PTHR13808">
    <property type="entry name" value="CBP/P300-RELATED"/>
    <property type="match status" value="1"/>
</dbReference>
<name>W4GSM2_APHAT</name>
<dbReference type="STRING" id="112090.W4GSM2"/>
<dbReference type="GO" id="GO:0004402">
    <property type="term" value="F:histone acetyltransferase activity"/>
    <property type="evidence" value="ECO:0007669"/>
    <property type="project" value="InterPro"/>
</dbReference>
<evidence type="ECO:0000256" key="2">
    <source>
        <dbReference type="ARBA" id="ARBA00013184"/>
    </source>
</evidence>
<feature type="region of interest" description="Disordered" evidence="12">
    <location>
        <begin position="84"/>
        <end position="104"/>
    </location>
</feature>
<keyword evidence="3" id="KW-0808">Transferase</keyword>
<evidence type="ECO:0000256" key="10">
    <source>
        <dbReference type="ARBA" id="ARBA00023242"/>
    </source>
</evidence>
<feature type="compositionally biased region" description="Pro residues" evidence="12">
    <location>
        <begin position="205"/>
        <end position="214"/>
    </location>
</feature>
<keyword evidence="5" id="KW-0863">Zinc-finger</keyword>
<evidence type="ECO:0000313" key="14">
    <source>
        <dbReference type="EMBL" id="ETV82014.1"/>
    </source>
</evidence>
<evidence type="ECO:0000256" key="1">
    <source>
        <dbReference type="ARBA" id="ARBA00004123"/>
    </source>
</evidence>
<sequence length="960" mass="107611">MDKTFVEEEFMMAGMGGTNGSNSNMFGAFSMPPNNGMGNGGGLNMPMNMGAMQSMMYMGVPQMASMYNPSASNSVDELGSAAIEFPPELGGDPPKLTASSSLNSGGAMDPSAMMGMNSMMATGMNPHMYLNPGMQQMQYNPMFGGYPPQNLNMMQQQHQMMQQQQYLQFMQQNMINMNNNQQGGNNSNPGTSTSNNNMMANPTPQATPPPPAAPPSASSGATTNAGGSWRSPSDDPQRKDVIGRIIRFLQMQKPNAPPDWIRRLPQMARKLEEALYRKASSKPEYNDMNTLQQRLHVVAQEFKNKDWRSADDNGIRQDLIHRIVMLLRAQNPNATPDWINRLPHMAKKLEEMLYQKATSKAEYTDNARLKERLQVVATEIHKNNQKKAAKVPPDAPTTASALKMEALGMPAELRHPFLDIARAIASYLTPRTITEYNHKVLTMIQNIGQHRVVLMRQQQRLMQLKHACECHADKCAHPACAEMKPLWAHIQTCPESENCATPHCVSSKYVLAHYQQCMKSTCVVCASLNQPPPPQQQQQQQLNHLQQQQQQQMLQHHHQLQQFKQQQQQQHQAVLAQQNQPLQMPRELKDELQVSPFASHAKLISSTLPENIIRDYHQKVDFMMNDSSQAQHQSILHRQQQRLLELRHASECKADKCAHPACAEMKPLWTHVVTCRQADTCPTPHCVSSKYVLAHYQHCMKPHCVVCLPLRDVKKTDGGGGGTADKIRQFTDKAKGAANMLTTRQIQDYHAKVLGMMHVKCVAQNQTILERQQQRLLHLRHALFCPADKCAAAYCAEMKKLWSHVMGCKKSESCAYAHCLSSKYVLSHFQQCTNPACVVCALVRDAHEMEKAMAEDARANMDKKDQPLAPANQPVKRGLESTETNQQPPSKKQALAVPSPPESCGTRSAKADNSQQQHSMIACPPELLKDEPDVLKDDEFAFMQDIDEELGGEVLEFDEW</sequence>
<evidence type="ECO:0000256" key="12">
    <source>
        <dbReference type="SAM" id="MobiDB-lite"/>
    </source>
</evidence>
<feature type="region of interest" description="Disordered" evidence="12">
    <location>
        <begin position="177"/>
        <end position="238"/>
    </location>
</feature>
<dbReference type="GO" id="GO:0005667">
    <property type="term" value="C:transcription regulator complex"/>
    <property type="evidence" value="ECO:0007669"/>
    <property type="project" value="TreeGrafter"/>
</dbReference>
<keyword evidence="8" id="KW-0805">Transcription regulation</keyword>
<dbReference type="GO" id="GO:0031490">
    <property type="term" value="F:chromatin DNA binding"/>
    <property type="evidence" value="ECO:0007669"/>
    <property type="project" value="TreeGrafter"/>
</dbReference>
<dbReference type="Gene3D" id="1.20.1020.10">
    <property type="entry name" value="TAZ domain"/>
    <property type="match status" value="3"/>
</dbReference>
<keyword evidence="9" id="KW-0804">Transcription</keyword>
<evidence type="ECO:0000256" key="7">
    <source>
        <dbReference type="ARBA" id="ARBA00022853"/>
    </source>
</evidence>
<comment type="catalytic activity">
    <reaction evidence="11">
        <text>L-lysyl-[protein] + acetyl-CoA = N(6)-acetyl-L-lysyl-[protein] + CoA + H(+)</text>
        <dbReference type="Rhea" id="RHEA:45948"/>
        <dbReference type="Rhea" id="RHEA-COMP:9752"/>
        <dbReference type="Rhea" id="RHEA-COMP:10731"/>
        <dbReference type="ChEBI" id="CHEBI:15378"/>
        <dbReference type="ChEBI" id="CHEBI:29969"/>
        <dbReference type="ChEBI" id="CHEBI:57287"/>
        <dbReference type="ChEBI" id="CHEBI:57288"/>
        <dbReference type="ChEBI" id="CHEBI:61930"/>
        <dbReference type="EC" id="2.3.1.48"/>
    </reaction>
</comment>
<dbReference type="OrthoDB" id="899at2759"/>
<dbReference type="Pfam" id="PF02135">
    <property type="entry name" value="zf-TAZ"/>
    <property type="match status" value="3"/>
</dbReference>
<evidence type="ECO:0000256" key="8">
    <source>
        <dbReference type="ARBA" id="ARBA00023015"/>
    </source>
</evidence>
<evidence type="ECO:0000256" key="6">
    <source>
        <dbReference type="ARBA" id="ARBA00022833"/>
    </source>
</evidence>
<dbReference type="PROSITE" id="PS50134">
    <property type="entry name" value="ZF_TAZ"/>
    <property type="match status" value="3"/>
</dbReference>
<organism evidence="14">
    <name type="scientific">Aphanomyces astaci</name>
    <name type="common">Crayfish plague agent</name>
    <dbReference type="NCBI Taxonomy" id="112090"/>
    <lineage>
        <taxon>Eukaryota</taxon>
        <taxon>Sar</taxon>
        <taxon>Stramenopiles</taxon>
        <taxon>Oomycota</taxon>
        <taxon>Saprolegniomycetes</taxon>
        <taxon>Saprolegniales</taxon>
        <taxon>Verrucalvaceae</taxon>
        <taxon>Aphanomyces</taxon>
    </lineage>
</organism>
<dbReference type="VEuPathDB" id="FungiDB:H257_05540"/>
<evidence type="ECO:0000256" key="5">
    <source>
        <dbReference type="ARBA" id="ARBA00022771"/>
    </source>
</evidence>
<proteinExistence type="predicted"/>
<evidence type="ECO:0000259" key="13">
    <source>
        <dbReference type="PROSITE" id="PS50134"/>
    </source>
</evidence>
<comment type="subcellular location">
    <subcellularLocation>
        <location evidence="1">Nucleus</location>
    </subcellularLocation>
</comment>
<evidence type="ECO:0000256" key="11">
    <source>
        <dbReference type="ARBA" id="ARBA00048017"/>
    </source>
</evidence>
<dbReference type="InterPro" id="IPR036529">
    <property type="entry name" value="KIX_dom_sf"/>
</dbReference>
<dbReference type="AlphaFoldDB" id="W4GSM2"/>
<gene>
    <name evidence="14" type="ORF">H257_05540</name>
</gene>
<keyword evidence="7" id="KW-0156">Chromatin regulator</keyword>
<feature type="region of interest" description="Disordered" evidence="12">
    <location>
        <begin position="853"/>
        <end position="918"/>
    </location>
</feature>
<dbReference type="Gene3D" id="1.10.246.20">
    <property type="entry name" value="Coactivator CBP, KIX domain"/>
    <property type="match status" value="2"/>
</dbReference>
<feature type="domain" description="TAZ-type" evidence="13">
    <location>
        <begin position="448"/>
        <end position="528"/>
    </location>
</feature>
<feature type="domain" description="TAZ-type" evidence="13">
    <location>
        <begin position="762"/>
        <end position="843"/>
    </location>
</feature>
<dbReference type="GO" id="GO:0003713">
    <property type="term" value="F:transcription coactivator activity"/>
    <property type="evidence" value="ECO:0007669"/>
    <property type="project" value="TreeGrafter"/>
</dbReference>
<feature type="compositionally biased region" description="Basic and acidic residues" evidence="12">
    <location>
        <begin position="853"/>
        <end position="866"/>
    </location>
</feature>
<dbReference type="SMART" id="SM00551">
    <property type="entry name" value="ZnF_TAZ"/>
    <property type="match status" value="3"/>
</dbReference>
<keyword evidence="10" id="KW-0539">Nucleus</keyword>
<accession>W4GSM2</accession>
<dbReference type="RefSeq" id="XP_009828751.1">
    <property type="nucleotide sequence ID" value="XM_009830449.1"/>
</dbReference>
<keyword evidence="6" id="KW-0862">Zinc</keyword>
<dbReference type="GO" id="GO:0008270">
    <property type="term" value="F:zinc ion binding"/>
    <property type="evidence" value="ECO:0007669"/>
    <property type="project" value="UniProtKB-KW"/>
</dbReference>
<dbReference type="EMBL" id="KI913123">
    <property type="protein sequence ID" value="ETV82014.1"/>
    <property type="molecule type" value="Genomic_DNA"/>
</dbReference>
<dbReference type="InterPro" id="IPR000197">
    <property type="entry name" value="Znf_TAZ"/>
</dbReference>
<protein>
    <recommendedName>
        <fullName evidence="2">histone acetyltransferase</fullName>
        <ecNumber evidence="2">2.3.1.48</ecNumber>
    </recommendedName>
</protein>
<dbReference type="InterPro" id="IPR013178">
    <property type="entry name" value="Histone_AcTrfase_Rtt109/CBP"/>
</dbReference>
<feature type="compositionally biased region" description="Low complexity" evidence="12">
    <location>
        <begin position="177"/>
        <end position="204"/>
    </location>
</feature>
<dbReference type="Pfam" id="PF16987">
    <property type="entry name" value="KIX_2"/>
    <property type="match status" value="2"/>
</dbReference>
<keyword evidence="4" id="KW-0479">Metal-binding</keyword>
<dbReference type="SUPFAM" id="SSF57933">
    <property type="entry name" value="TAZ domain"/>
    <property type="match status" value="3"/>
</dbReference>
<evidence type="ECO:0000256" key="3">
    <source>
        <dbReference type="ARBA" id="ARBA00022679"/>
    </source>
</evidence>
<reference evidence="14" key="1">
    <citation type="submission" date="2013-12" db="EMBL/GenBank/DDBJ databases">
        <title>The Genome Sequence of Aphanomyces astaci APO3.</title>
        <authorList>
            <consortium name="The Broad Institute Genomics Platform"/>
            <person name="Russ C."/>
            <person name="Tyler B."/>
            <person name="van West P."/>
            <person name="Dieguez-Uribeondo J."/>
            <person name="Young S.K."/>
            <person name="Zeng Q."/>
            <person name="Gargeya S."/>
            <person name="Fitzgerald M."/>
            <person name="Abouelleil A."/>
            <person name="Alvarado L."/>
            <person name="Chapman S.B."/>
            <person name="Gainer-Dewar J."/>
            <person name="Goldberg J."/>
            <person name="Griggs A."/>
            <person name="Gujja S."/>
            <person name="Hansen M."/>
            <person name="Howarth C."/>
            <person name="Imamovic A."/>
            <person name="Ireland A."/>
            <person name="Larimer J."/>
            <person name="McCowan C."/>
            <person name="Murphy C."/>
            <person name="Pearson M."/>
            <person name="Poon T.W."/>
            <person name="Priest M."/>
            <person name="Roberts A."/>
            <person name="Saif S."/>
            <person name="Shea T."/>
            <person name="Sykes S."/>
            <person name="Wortman J."/>
            <person name="Nusbaum C."/>
            <person name="Birren B."/>
        </authorList>
    </citation>
    <scope>NUCLEOTIDE SEQUENCE [LARGE SCALE GENOMIC DNA]</scope>
    <source>
        <strain evidence="14">APO3</strain>
    </source>
</reference>
<feature type="domain" description="TAZ-type" evidence="13">
    <location>
        <begin position="629"/>
        <end position="710"/>
    </location>
</feature>
<dbReference type="InterPro" id="IPR035898">
    <property type="entry name" value="TAZ_dom_sf"/>
</dbReference>
<evidence type="ECO:0000256" key="9">
    <source>
        <dbReference type="ARBA" id="ARBA00023163"/>
    </source>
</evidence>
<dbReference type="PANTHER" id="PTHR13808:SF1">
    <property type="entry name" value="HISTONE ACETYLTRANSFERASE"/>
    <property type="match status" value="1"/>
</dbReference>
<dbReference type="InterPro" id="IPR036546">
    <property type="entry name" value="MED15_KIX"/>
</dbReference>
<feature type="compositionally biased region" description="Low complexity" evidence="12">
    <location>
        <begin position="215"/>
        <end position="228"/>
    </location>
</feature>
<dbReference type="EC" id="2.3.1.48" evidence="2"/>
<evidence type="ECO:0000256" key="4">
    <source>
        <dbReference type="ARBA" id="ARBA00022723"/>
    </source>
</evidence>
<dbReference type="GeneID" id="20807536"/>
<dbReference type="GO" id="GO:0045944">
    <property type="term" value="P:positive regulation of transcription by RNA polymerase II"/>
    <property type="evidence" value="ECO:0007669"/>
    <property type="project" value="TreeGrafter"/>
</dbReference>
<dbReference type="GO" id="GO:0005634">
    <property type="term" value="C:nucleus"/>
    <property type="evidence" value="ECO:0007669"/>
    <property type="project" value="UniProtKB-SubCell"/>
</dbReference>
<feature type="compositionally biased region" description="Polar residues" evidence="12">
    <location>
        <begin position="881"/>
        <end position="890"/>
    </location>
</feature>